<reference evidence="1" key="1">
    <citation type="submission" date="2020-03" db="EMBL/GenBank/DDBJ databases">
        <title>The deep terrestrial virosphere.</title>
        <authorList>
            <person name="Holmfeldt K."/>
            <person name="Nilsson E."/>
            <person name="Simone D."/>
            <person name="Lopez-Fernandez M."/>
            <person name="Wu X."/>
            <person name="de Brujin I."/>
            <person name="Lundin D."/>
            <person name="Andersson A."/>
            <person name="Bertilsson S."/>
            <person name="Dopson M."/>
        </authorList>
    </citation>
    <scope>NUCLEOTIDE SEQUENCE</scope>
    <source>
        <strain evidence="1">TM448A05900</strain>
    </source>
</reference>
<sequence length="71" mass="8660">MNKMKRLTTLEDLRKRKILGIIAFFHFQIYCKELLKRKQKHAIKTGGTFTHLDLAWANFYQWIFPQYPPYI</sequence>
<dbReference type="EMBL" id="MT144541">
    <property type="protein sequence ID" value="QJA54828.1"/>
    <property type="molecule type" value="Genomic_DNA"/>
</dbReference>
<dbReference type="AlphaFoldDB" id="A0A6H2A4Y1"/>
<protein>
    <submittedName>
        <fullName evidence="1">Uncharacterized protein</fullName>
    </submittedName>
</protein>
<evidence type="ECO:0000313" key="1">
    <source>
        <dbReference type="EMBL" id="QJA54828.1"/>
    </source>
</evidence>
<gene>
    <name evidence="1" type="ORF">TM448A05900_0012</name>
</gene>
<organism evidence="1">
    <name type="scientific">viral metagenome</name>
    <dbReference type="NCBI Taxonomy" id="1070528"/>
    <lineage>
        <taxon>unclassified sequences</taxon>
        <taxon>metagenomes</taxon>
        <taxon>organismal metagenomes</taxon>
    </lineage>
</organism>
<name>A0A6H2A4Y1_9ZZZZ</name>
<proteinExistence type="predicted"/>
<accession>A0A6H2A4Y1</accession>